<dbReference type="EMBL" id="MZ420155">
    <property type="protein sequence ID" value="QYA18875.1"/>
    <property type="molecule type" value="Genomic_DNA"/>
</dbReference>
<reference evidence="2" key="1">
    <citation type="submission" date="2021-06" db="EMBL/GenBank/DDBJ databases">
        <authorList>
            <person name="Rolland C."/>
        </authorList>
    </citation>
    <scope>NUCLEOTIDE SEQUENCE</scope>
    <source>
        <strain evidence="2">575.419719</strain>
    </source>
</reference>
<sequence length="241" mass="28378">MQQDHIESDEEKQEPEQRDLMQQDLVDEIESVDEETNFVDPELRTCDYCNGDGVCQYGPNHGDNLCSECMQEQKDSIEDSSSSSEESEEEEDIEEVKQEKTDVQTQPPKYTTLTVDYATTRLLPMDQEDENCFFAVKQCDRYLLHAVKYANRTCTTLFVDPLAPEDELQQYRLVEADLQRQQYPESYLNKQGYEFVADKDKLYWNPVDQQQQTLDEFFLNIHMYSNQPAYEPEKYVFEKKA</sequence>
<evidence type="ECO:0000313" key="2">
    <source>
        <dbReference type="EMBL" id="QYA18875.1"/>
    </source>
</evidence>
<evidence type="ECO:0000256" key="1">
    <source>
        <dbReference type="SAM" id="MobiDB-lite"/>
    </source>
</evidence>
<name>A0A8F8PMU8_9VIRU</name>
<proteinExistence type="predicted"/>
<organism evidence="2">
    <name type="scientific">Clandestinovirus</name>
    <dbReference type="NCBI Taxonomy" id="2831644"/>
    <lineage>
        <taxon>Viruses</taxon>
    </lineage>
</organism>
<feature type="compositionally biased region" description="Acidic residues" evidence="1">
    <location>
        <begin position="85"/>
        <end position="94"/>
    </location>
</feature>
<feature type="region of interest" description="Disordered" evidence="1">
    <location>
        <begin position="1"/>
        <end position="24"/>
    </location>
</feature>
<feature type="region of interest" description="Disordered" evidence="1">
    <location>
        <begin position="76"/>
        <end position="106"/>
    </location>
</feature>
<protein>
    <submittedName>
        <fullName evidence="2">Uncharacterized protein</fullName>
    </submittedName>
</protein>
<accession>A0A8F8PMU8</accession>
<gene>
    <name evidence="2" type="ORF">KOM_12_607</name>
</gene>